<feature type="transmembrane region" description="Helical" evidence="7">
    <location>
        <begin position="149"/>
        <end position="172"/>
    </location>
</feature>
<proteinExistence type="inferred from homology"/>
<feature type="transmembrane region" description="Helical" evidence="7">
    <location>
        <begin position="289"/>
        <end position="309"/>
    </location>
</feature>
<dbReference type="Pfam" id="PF00528">
    <property type="entry name" value="BPD_transp_1"/>
    <property type="match status" value="1"/>
</dbReference>
<keyword evidence="13" id="KW-1185">Reference proteome</keyword>
<evidence type="ECO:0000256" key="7">
    <source>
        <dbReference type="RuleBase" id="RU363032"/>
    </source>
</evidence>
<gene>
    <name evidence="11" type="ORF">BKA21_003600</name>
    <name evidence="10" type="ORF">Col01nite_27180</name>
</gene>
<dbReference type="GO" id="GO:0005886">
    <property type="term" value="C:plasma membrane"/>
    <property type="evidence" value="ECO:0007669"/>
    <property type="project" value="UniProtKB-SubCell"/>
</dbReference>
<comment type="similarity">
    <text evidence="7">Belongs to the binding-protein-dependent transport system permease family.</text>
</comment>
<dbReference type="AlphaFoldDB" id="A0A7Y9FL17"/>
<evidence type="ECO:0000313" key="11">
    <source>
        <dbReference type="EMBL" id="NYD88051.1"/>
    </source>
</evidence>
<name>A0A7Y9FL17_9CELL</name>
<evidence type="ECO:0000256" key="5">
    <source>
        <dbReference type="ARBA" id="ARBA00022989"/>
    </source>
</evidence>
<dbReference type="Proteomes" id="UP000577956">
    <property type="component" value="Unassembled WGS sequence"/>
</dbReference>
<evidence type="ECO:0000313" key="13">
    <source>
        <dbReference type="Proteomes" id="UP000618382"/>
    </source>
</evidence>
<dbReference type="InterPro" id="IPR000515">
    <property type="entry name" value="MetI-like"/>
</dbReference>
<dbReference type="PROSITE" id="PS50928">
    <property type="entry name" value="ABC_TM1"/>
    <property type="match status" value="1"/>
</dbReference>
<dbReference type="RefSeq" id="WP_140460368.1">
    <property type="nucleotide sequence ID" value="NZ_BAABFI010000006.1"/>
</dbReference>
<feature type="transmembrane region" description="Helical" evidence="7">
    <location>
        <begin position="39"/>
        <end position="58"/>
    </location>
</feature>
<dbReference type="SUPFAM" id="SSF161098">
    <property type="entry name" value="MetI-like"/>
    <property type="match status" value="1"/>
</dbReference>
<keyword evidence="3" id="KW-1003">Cell membrane</keyword>
<evidence type="ECO:0000256" key="2">
    <source>
        <dbReference type="ARBA" id="ARBA00022448"/>
    </source>
</evidence>
<feature type="transmembrane region" description="Helical" evidence="7">
    <location>
        <begin position="248"/>
        <end position="269"/>
    </location>
</feature>
<keyword evidence="4 7" id="KW-0812">Transmembrane</keyword>
<keyword evidence="2 7" id="KW-0813">Transport</keyword>
<reference evidence="10 13" key="2">
    <citation type="submission" date="2021-01" db="EMBL/GenBank/DDBJ databases">
        <title>Whole genome shotgun sequence of Cellulomonas oligotrophica NBRC 109435.</title>
        <authorList>
            <person name="Komaki H."/>
            <person name="Tamura T."/>
        </authorList>
    </citation>
    <scope>NUCLEOTIDE SEQUENCE [LARGE SCALE GENOMIC DNA]</scope>
    <source>
        <strain evidence="10 13">NBRC 109435</strain>
    </source>
</reference>
<dbReference type="EMBL" id="BONN01000008">
    <property type="protein sequence ID" value="GIG33559.1"/>
    <property type="molecule type" value="Genomic_DNA"/>
</dbReference>
<accession>A0A7Y9FL17</accession>
<evidence type="ECO:0000313" key="12">
    <source>
        <dbReference type="Proteomes" id="UP000577956"/>
    </source>
</evidence>
<keyword evidence="5 7" id="KW-1133">Transmembrane helix</keyword>
<feature type="domain" description="ABC transmembrane type-1" evidence="9">
    <location>
        <begin position="114"/>
        <end position="310"/>
    </location>
</feature>
<evidence type="ECO:0000313" key="10">
    <source>
        <dbReference type="EMBL" id="GIG33559.1"/>
    </source>
</evidence>
<comment type="subcellular location">
    <subcellularLocation>
        <location evidence="1 7">Cell membrane</location>
        <topology evidence="1 7">Multi-pass membrane protein</topology>
    </subcellularLocation>
</comment>
<reference evidence="11 12" key="1">
    <citation type="submission" date="2020-07" db="EMBL/GenBank/DDBJ databases">
        <title>Sequencing the genomes of 1000 actinobacteria strains.</title>
        <authorList>
            <person name="Klenk H.-P."/>
        </authorList>
    </citation>
    <scope>NUCLEOTIDE SEQUENCE [LARGE SCALE GENOMIC DNA]</scope>
    <source>
        <strain evidence="11 12">DSM 24482</strain>
    </source>
</reference>
<dbReference type="InterPro" id="IPR035906">
    <property type="entry name" value="MetI-like_sf"/>
</dbReference>
<evidence type="ECO:0000256" key="4">
    <source>
        <dbReference type="ARBA" id="ARBA00022692"/>
    </source>
</evidence>
<evidence type="ECO:0000256" key="1">
    <source>
        <dbReference type="ARBA" id="ARBA00004651"/>
    </source>
</evidence>
<evidence type="ECO:0000256" key="8">
    <source>
        <dbReference type="SAM" id="MobiDB-lite"/>
    </source>
</evidence>
<feature type="region of interest" description="Disordered" evidence="8">
    <location>
        <begin position="1"/>
        <end position="25"/>
    </location>
</feature>
<dbReference type="GO" id="GO:0055085">
    <property type="term" value="P:transmembrane transport"/>
    <property type="evidence" value="ECO:0007669"/>
    <property type="project" value="InterPro"/>
</dbReference>
<feature type="transmembrane region" description="Helical" evidence="7">
    <location>
        <begin position="116"/>
        <end position="137"/>
    </location>
</feature>
<feature type="transmembrane region" description="Helical" evidence="7">
    <location>
        <begin position="184"/>
        <end position="205"/>
    </location>
</feature>
<dbReference type="PANTHER" id="PTHR30151">
    <property type="entry name" value="ALKANE SULFONATE ABC TRANSPORTER-RELATED, MEMBRANE SUBUNIT"/>
    <property type="match status" value="1"/>
</dbReference>
<evidence type="ECO:0000259" key="9">
    <source>
        <dbReference type="PROSITE" id="PS50928"/>
    </source>
</evidence>
<dbReference type="PANTHER" id="PTHR30151:SF41">
    <property type="entry name" value="ABC TRANSPORTER PERMEASE PROTEIN"/>
    <property type="match status" value="1"/>
</dbReference>
<dbReference type="Gene3D" id="1.10.3720.10">
    <property type="entry name" value="MetI-like"/>
    <property type="match status" value="1"/>
</dbReference>
<protein>
    <submittedName>
        <fullName evidence="11">NitT/TauT family transport system permease protein</fullName>
    </submittedName>
</protein>
<sequence>MSTTDATTTVPAGTTGAPLPAAPAPGRAGPSVLARLLRVRPLVAVASVLAVALLWEAYKLLGPDDGWSVGETRLLPRTTDLAMPHTWEMVARLAEPVSGATGAEPLWLAVLRAGGLSLGVAAAGWGIGVLVGALLAIVMQRFGVVERAVLPLVILSQTVPLIALAPLVRSWGAQLELGAFEWQPWMSVAVIASYLAFFPVAVGMLRGLQSPDTIHVELLRAYGVGWGTTLVRLRLPASVPHLLPALRLAAANAVVGTIVAEVATGMPGGLGRMILEFANFAASDPPKPWAPIFGAVALGLLAAGLVALLGHGLRRYRRVEVAQ</sequence>
<evidence type="ECO:0000256" key="6">
    <source>
        <dbReference type="ARBA" id="ARBA00023136"/>
    </source>
</evidence>
<organism evidence="11 12">
    <name type="scientific">Cellulomonas oligotrophica</name>
    <dbReference type="NCBI Taxonomy" id="931536"/>
    <lineage>
        <taxon>Bacteria</taxon>
        <taxon>Bacillati</taxon>
        <taxon>Actinomycetota</taxon>
        <taxon>Actinomycetes</taxon>
        <taxon>Micrococcales</taxon>
        <taxon>Cellulomonadaceae</taxon>
        <taxon>Cellulomonas</taxon>
    </lineage>
</organism>
<dbReference type="Proteomes" id="UP000618382">
    <property type="component" value="Unassembled WGS sequence"/>
</dbReference>
<comment type="caution">
    <text evidence="11">The sequence shown here is derived from an EMBL/GenBank/DDBJ whole genome shotgun (WGS) entry which is preliminary data.</text>
</comment>
<dbReference type="EMBL" id="JACCBK010000001">
    <property type="protein sequence ID" value="NYD88051.1"/>
    <property type="molecule type" value="Genomic_DNA"/>
</dbReference>
<keyword evidence="6 7" id="KW-0472">Membrane</keyword>
<evidence type="ECO:0000256" key="3">
    <source>
        <dbReference type="ARBA" id="ARBA00022475"/>
    </source>
</evidence>